<feature type="signal peptide" evidence="1">
    <location>
        <begin position="1"/>
        <end position="21"/>
    </location>
</feature>
<feature type="chain" id="PRO_5017963885" evidence="1">
    <location>
        <begin position="22"/>
        <end position="106"/>
    </location>
</feature>
<evidence type="ECO:0000313" key="3">
    <source>
        <dbReference type="Proteomes" id="UP000281406"/>
    </source>
</evidence>
<keyword evidence="3" id="KW-1185">Reference proteome</keyword>
<evidence type="ECO:0000256" key="1">
    <source>
        <dbReference type="SAM" id="SignalP"/>
    </source>
</evidence>
<comment type="caution">
    <text evidence="2">The sequence shown here is derived from an EMBL/GenBank/DDBJ whole genome shotgun (WGS) entry which is preliminary data.</text>
</comment>
<name>A0A3N0XG02_ANAGA</name>
<sequence length="106" mass="11859">MLLGSPLSVQVLLALSVLTLGSDSEPQNAPRVFLSFKGIAAPFVWPVVWRNRVNVLEYTFLTCYLLVFMTDFDELINVLGSVGNSQRRQILQFNHTPNECKPSVCS</sequence>
<keyword evidence="1" id="KW-0732">Signal</keyword>
<dbReference type="EMBL" id="RJVU01075544">
    <property type="protein sequence ID" value="ROI16274.1"/>
    <property type="molecule type" value="Genomic_DNA"/>
</dbReference>
<proteinExistence type="predicted"/>
<reference evidence="2 3" key="1">
    <citation type="submission" date="2018-10" db="EMBL/GenBank/DDBJ databases">
        <title>Genome assembly for a Yunnan-Guizhou Plateau 3E fish, Anabarilius grahami (Regan), and its evolutionary and genetic applications.</title>
        <authorList>
            <person name="Jiang W."/>
        </authorList>
    </citation>
    <scope>NUCLEOTIDE SEQUENCE [LARGE SCALE GENOMIC DNA]</scope>
    <source>
        <strain evidence="2">AG-KIZ</strain>
        <tissue evidence="2">Muscle</tissue>
    </source>
</reference>
<gene>
    <name evidence="2" type="ORF">DPX16_12392</name>
</gene>
<dbReference type="Proteomes" id="UP000281406">
    <property type="component" value="Unassembled WGS sequence"/>
</dbReference>
<protein>
    <submittedName>
        <fullName evidence="2">Uncharacterized protein</fullName>
    </submittedName>
</protein>
<accession>A0A3N0XG02</accession>
<dbReference type="AlphaFoldDB" id="A0A3N0XG02"/>
<organism evidence="2 3">
    <name type="scientific">Anabarilius grahami</name>
    <name type="common">Kanglang fish</name>
    <name type="synonym">Barilius grahami</name>
    <dbReference type="NCBI Taxonomy" id="495550"/>
    <lineage>
        <taxon>Eukaryota</taxon>
        <taxon>Metazoa</taxon>
        <taxon>Chordata</taxon>
        <taxon>Craniata</taxon>
        <taxon>Vertebrata</taxon>
        <taxon>Euteleostomi</taxon>
        <taxon>Actinopterygii</taxon>
        <taxon>Neopterygii</taxon>
        <taxon>Teleostei</taxon>
        <taxon>Ostariophysi</taxon>
        <taxon>Cypriniformes</taxon>
        <taxon>Xenocyprididae</taxon>
        <taxon>Xenocypridinae</taxon>
        <taxon>Xenocypridinae incertae sedis</taxon>
        <taxon>Anabarilius</taxon>
    </lineage>
</organism>
<evidence type="ECO:0000313" key="2">
    <source>
        <dbReference type="EMBL" id="ROI16274.1"/>
    </source>
</evidence>